<dbReference type="EMBL" id="CAFBLV010000175">
    <property type="protein sequence ID" value="CAB4875927.1"/>
    <property type="molecule type" value="Genomic_DNA"/>
</dbReference>
<evidence type="ECO:0000256" key="1">
    <source>
        <dbReference type="SAM" id="MobiDB-lite"/>
    </source>
</evidence>
<reference evidence="2" key="1">
    <citation type="submission" date="2020-05" db="EMBL/GenBank/DDBJ databases">
        <authorList>
            <person name="Chiriac C."/>
            <person name="Salcher M."/>
            <person name="Ghai R."/>
            <person name="Kavagutti S V."/>
        </authorList>
    </citation>
    <scope>NUCLEOTIDE SEQUENCE</scope>
</reference>
<name>A0A6J7DYR4_9ZZZZ</name>
<gene>
    <name evidence="2" type="ORF">UFOPK3425_00893</name>
</gene>
<proteinExistence type="predicted"/>
<sequence length="176" mass="18275">MTNAGKSHCGFSSAKVTNAANDSQRSRTAPLPCGRSAAQPAALRIPRTSSPSTPVAPPARAAPLIRVTPSRTSGRSKNRSAPRMTTAIPRADNADSRSADCAFIRNNTAISRAEIPLRRCVEIDSATAVASATSSECDCTVGSTPGSRIDRKVTAARECACTITALALLTISGVHR</sequence>
<feature type="compositionally biased region" description="Low complexity" evidence="1">
    <location>
        <begin position="46"/>
        <end position="63"/>
    </location>
</feature>
<organism evidence="2">
    <name type="scientific">freshwater metagenome</name>
    <dbReference type="NCBI Taxonomy" id="449393"/>
    <lineage>
        <taxon>unclassified sequences</taxon>
        <taxon>metagenomes</taxon>
        <taxon>ecological metagenomes</taxon>
    </lineage>
</organism>
<feature type="compositionally biased region" description="Polar residues" evidence="1">
    <location>
        <begin position="14"/>
        <end position="27"/>
    </location>
</feature>
<dbReference type="AlphaFoldDB" id="A0A6J7DYR4"/>
<feature type="region of interest" description="Disordered" evidence="1">
    <location>
        <begin position="1"/>
        <end position="84"/>
    </location>
</feature>
<protein>
    <submittedName>
        <fullName evidence="2">Unannotated protein</fullName>
    </submittedName>
</protein>
<accession>A0A6J7DYR4</accession>
<evidence type="ECO:0000313" key="2">
    <source>
        <dbReference type="EMBL" id="CAB4875927.1"/>
    </source>
</evidence>